<dbReference type="RefSeq" id="WP_100904166.1">
    <property type="nucleotide sequence ID" value="NZ_CAWNNC010000009.1"/>
</dbReference>
<dbReference type="OrthoDB" id="488725at2"/>
<name>A0A2K8TA35_9NOSO</name>
<dbReference type="Proteomes" id="UP000232003">
    <property type="component" value="Plasmid pNFSY08"/>
</dbReference>
<geneLocation type="plasmid" evidence="2">
    <name>pnfsy08</name>
</geneLocation>
<dbReference type="KEGG" id="nfl:COO91_10666"/>
<dbReference type="AlphaFoldDB" id="A0A2K8TA35"/>
<evidence type="ECO:0000313" key="2">
    <source>
        <dbReference type="Proteomes" id="UP000232003"/>
    </source>
</evidence>
<gene>
    <name evidence="1" type="ORF">COO91_10666</name>
</gene>
<proteinExistence type="predicted"/>
<accession>A0A2K8TA35</accession>
<dbReference type="EMBL" id="CP024793">
    <property type="protein sequence ID" value="AUB44443.1"/>
    <property type="molecule type" value="Genomic_DNA"/>
</dbReference>
<organism evidence="1 2">
    <name type="scientific">Nostoc flagelliforme CCNUN1</name>
    <dbReference type="NCBI Taxonomy" id="2038116"/>
    <lineage>
        <taxon>Bacteria</taxon>
        <taxon>Bacillati</taxon>
        <taxon>Cyanobacteriota</taxon>
        <taxon>Cyanophyceae</taxon>
        <taxon>Nostocales</taxon>
        <taxon>Nostocaceae</taxon>
        <taxon>Nostoc</taxon>
    </lineage>
</organism>
<protein>
    <submittedName>
        <fullName evidence="1">Uncharacterized protein</fullName>
    </submittedName>
</protein>
<reference evidence="1 2" key="1">
    <citation type="submission" date="2017-11" db="EMBL/GenBank/DDBJ databases">
        <title>Complete genome of a free-living desiccation-tolerant cyanobacterium and its photosynthetic adaptation to extreme terrestrial habitat.</title>
        <authorList>
            <person name="Shang J."/>
        </authorList>
    </citation>
    <scope>NUCLEOTIDE SEQUENCE [LARGE SCALE GENOMIC DNA]</scope>
    <source>
        <strain evidence="1 2">CCNUN1</strain>
        <plasmid evidence="2">pnfsy08</plasmid>
    </source>
</reference>
<keyword evidence="2" id="KW-1185">Reference proteome</keyword>
<evidence type="ECO:0000313" key="1">
    <source>
        <dbReference type="EMBL" id="AUB44443.1"/>
    </source>
</evidence>
<keyword evidence="1" id="KW-0614">Plasmid</keyword>
<sequence>MGKPVKGKRGFESEGKGIGGKVGTIGAKFPPQIDALLRSLPQLLGITTAEYVRNAVIAQLRNDGLLELETPTLE</sequence>